<proteinExistence type="predicted"/>
<sequence>MIEFAVAAIAELPRIFSQKAAFDCSFGTYFPHSFAQVQPRPSDISELLRLVKDLRQYGIRSTA</sequence>
<evidence type="ECO:0000313" key="2">
    <source>
        <dbReference type="Proteomes" id="UP001634007"/>
    </source>
</evidence>
<protein>
    <submittedName>
        <fullName evidence="1">Uncharacterized protein</fullName>
    </submittedName>
</protein>
<dbReference type="AlphaFoldDB" id="A0ABD3LA36"/>
<dbReference type="EMBL" id="JBJKBG010000002">
    <property type="protein sequence ID" value="KAL3748393.1"/>
    <property type="molecule type" value="Genomic_DNA"/>
</dbReference>
<name>A0ABD3LA36_EUCGL</name>
<reference evidence="1 2" key="1">
    <citation type="submission" date="2024-11" db="EMBL/GenBank/DDBJ databases">
        <title>Chromosome-level genome assembly of Eucalyptus globulus Labill. provides insights into its genome evolution.</title>
        <authorList>
            <person name="Li X."/>
        </authorList>
    </citation>
    <scope>NUCLEOTIDE SEQUENCE [LARGE SCALE GENOMIC DNA]</scope>
    <source>
        <strain evidence="1">CL2024</strain>
        <tissue evidence="1">Fresh tender leaves</tissue>
    </source>
</reference>
<gene>
    <name evidence="1" type="ORF">ACJRO7_009608</name>
</gene>
<organism evidence="1 2">
    <name type="scientific">Eucalyptus globulus</name>
    <name type="common">Tasmanian blue gum</name>
    <dbReference type="NCBI Taxonomy" id="34317"/>
    <lineage>
        <taxon>Eukaryota</taxon>
        <taxon>Viridiplantae</taxon>
        <taxon>Streptophyta</taxon>
        <taxon>Embryophyta</taxon>
        <taxon>Tracheophyta</taxon>
        <taxon>Spermatophyta</taxon>
        <taxon>Magnoliopsida</taxon>
        <taxon>eudicotyledons</taxon>
        <taxon>Gunneridae</taxon>
        <taxon>Pentapetalae</taxon>
        <taxon>rosids</taxon>
        <taxon>malvids</taxon>
        <taxon>Myrtales</taxon>
        <taxon>Myrtaceae</taxon>
        <taxon>Myrtoideae</taxon>
        <taxon>Eucalypteae</taxon>
        <taxon>Eucalyptus</taxon>
    </lineage>
</organism>
<keyword evidence="2" id="KW-1185">Reference proteome</keyword>
<evidence type="ECO:0000313" key="1">
    <source>
        <dbReference type="EMBL" id="KAL3748393.1"/>
    </source>
</evidence>
<dbReference type="Proteomes" id="UP001634007">
    <property type="component" value="Unassembled WGS sequence"/>
</dbReference>
<accession>A0ABD3LA36</accession>
<comment type="caution">
    <text evidence="1">The sequence shown here is derived from an EMBL/GenBank/DDBJ whole genome shotgun (WGS) entry which is preliminary data.</text>
</comment>